<feature type="transmembrane region" description="Helical" evidence="11">
    <location>
        <begin position="94"/>
        <end position="116"/>
    </location>
</feature>
<evidence type="ECO:0000256" key="7">
    <source>
        <dbReference type="ARBA" id="ARBA00023136"/>
    </source>
</evidence>
<keyword evidence="7 11" id="KW-0472">Membrane</keyword>
<keyword evidence="5 11" id="KW-1133">Transmembrane helix</keyword>
<keyword evidence="11" id="KW-0915">Sodium</keyword>
<evidence type="ECO:0000256" key="11">
    <source>
        <dbReference type="HAMAP-Rule" id="MF_00454"/>
    </source>
</evidence>
<sequence length="121" mass="13369">MKHLLYIFIGGGLGSVLRFLISNHTQKLWNISSFPMATFLVNMVGCLLIGIFSGYFLKYDSELKFLLIAGFCGGFTTFSTFSAENISLWQSGSYGILLVYVLLSVFVGLLAVYVGLNMVKN</sequence>
<evidence type="ECO:0000256" key="8">
    <source>
        <dbReference type="ARBA" id="ARBA00023303"/>
    </source>
</evidence>
<dbReference type="Proteomes" id="UP000831460">
    <property type="component" value="Chromosome"/>
</dbReference>
<gene>
    <name evidence="11 12" type="primary">crcB</name>
    <name evidence="11" type="synonym">fluC</name>
    <name evidence="12" type="ORF">MTP09_05600</name>
</gene>
<feature type="binding site" evidence="11">
    <location>
        <position position="76"/>
    </location>
    <ligand>
        <name>Na(+)</name>
        <dbReference type="ChEBI" id="CHEBI:29101"/>
        <note>structural</note>
    </ligand>
</feature>
<dbReference type="InterPro" id="IPR003691">
    <property type="entry name" value="FluC"/>
</dbReference>
<keyword evidence="6 11" id="KW-0406">Ion transport</keyword>
<feature type="transmembrane region" description="Helical" evidence="11">
    <location>
        <begin position="34"/>
        <end position="56"/>
    </location>
</feature>
<dbReference type="RefSeq" id="WP_243551056.1">
    <property type="nucleotide sequence ID" value="NZ_CP094532.1"/>
</dbReference>
<evidence type="ECO:0000256" key="9">
    <source>
        <dbReference type="ARBA" id="ARBA00035120"/>
    </source>
</evidence>
<organism evidence="12 13">
    <name type="scientific">Chryseobacterium suipulveris</name>
    <dbReference type="NCBI Taxonomy" id="2929800"/>
    <lineage>
        <taxon>Bacteria</taxon>
        <taxon>Pseudomonadati</taxon>
        <taxon>Bacteroidota</taxon>
        <taxon>Flavobacteriia</taxon>
        <taxon>Flavobacteriales</taxon>
        <taxon>Weeksellaceae</taxon>
        <taxon>Chryseobacterium group</taxon>
        <taxon>Chryseobacterium</taxon>
    </lineage>
</organism>
<dbReference type="Pfam" id="PF02537">
    <property type="entry name" value="CRCB"/>
    <property type="match status" value="1"/>
</dbReference>
<name>A0ABY4BSE2_9FLAO</name>
<keyword evidence="4 11" id="KW-0812">Transmembrane</keyword>
<feature type="binding site" evidence="11">
    <location>
        <position position="73"/>
    </location>
    <ligand>
        <name>Na(+)</name>
        <dbReference type="ChEBI" id="CHEBI:29101"/>
        <note>structural</note>
    </ligand>
</feature>
<keyword evidence="11" id="KW-0813">Transport</keyword>
<evidence type="ECO:0000313" key="13">
    <source>
        <dbReference type="Proteomes" id="UP000831460"/>
    </source>
</evidence>
<comment type="subcellular location">
    <subcellularLocation>
        <location evidence="1 11">Cell membrane</location>
        <topology evidence="1 11">Multi-pass membrane protein</topology>
    </subcellularLocation>
</comment>
<accession>A0ABY4BSE2</accession>
<keyword evidence="13" id="KW-1185">Reference proteome</keyword>
<keyword evidence="3" id="KW-0997">Cell inner membrane</keyword>
<evidence type="ECO:0000256" key="2">
    <source>
        <dbReference type="ARBA" id="ARBA00022475"/>
    </source>
</evidence>
<keyword evidence="11" id="KW-0479">Metal-binding</keyword>
<evidence type="ECO:0000256" key="10">
    <source>
        <dbReference type="ARBA" id="ARBA00035585"/>
    </source>
</evidence>
<feature type="transmembrane region" description="Helical" evidence="11">
    <location>
        <begin position="63"/>
        <end position="82"/>
    </location>
</feature>
<comment type="function">
    <text evidence="11">Fluoride-specific ion channel. Important for reducing fluoride concentration in the cell, thus reducing its toxicity.</text>
</comment>
<evidence type="ECO:0000256" key="3">
    <source>
        <dbReference type="ARBA" id="ARBA00022519"/>
    </source>
</evidence>
<dbReference type="PANTHER" id="PTHR28259:SF1">
    <property type="entry name" value="FLUORIDE EXPORT PROTEIN 1-RELATED"/>
    <property type="match status" value="1"/>
</dbReference>
<keyword evidence="2 11" id="KW-1003">Cell membrane</keyword>
<protein>
    <recommendedName>
        <fullName evidence="11">Fluoride-specific ion channel FluC</fullName>
    </recommendedName>
</protein>
<dbReference type="HAMAP" id="MF_00454">
    <property type="entry name" value="FluC"/>
    <property type="match status" value="1"/>
</dbReference>
<dbReference type="PANTHER" id="PTHR28259">
    <property type="entry name" value="FLUORIDE EXPORT PROTEIN 1-RELATED"/>
    <property type="match status" value="1"/>
</dbReference>
<proteinExistence type="inferred from homology"/>
<comment type="similarity">
    <text evidence="9 11">Belongs to the fluoride channel Fluc/FEX (TC 1.A.43) family.</text>
</comment>
<evidence type="ECO:0000256" key="1">
    <source>
        <dbReference type="ARBA" id="ARBA00004651"/>
    </source>
</evidence>
<comment type="activity regulation">
    <text evidence="11">Na(+) is not transported, but it plays an essential structural role and its presence is essential for fluoride channel function.</text>
</comment>
<evidence type="ECO:0000256" key="6">
    <source>
        <dbReference type="ARBA" id="ARBA00023065"/>
    </source>
</evidence>
<comment type="catalytic activity">
    <reaction evidence="10">
        <text>fluoride(in) = fluoride(out)</text>
        <dbReference type="Rhea" id="RHEA:76159"/>
        <dbReference type="ChEBI" id="CHEBI:17051"/>
    </reaction>
    <physiologicalReaction direction="left-to-right" evidence="10">
        <dbReference type="Rhea" id="RHEA:76160"/>
    </physiologicalReaction>
</comment>
<dbReference type="NCBIfam" id="TIGR00494">
    <property type="entry name" value="crcB"/>
    <property type="match status" value="1"/>
</dbReference>
<keyword evidence="8 11" id="KW-0407">Ion channel</keyword>
<dbReference type="EMBL" id="CP094532">
    <property type="protein sequence ID" value="UOE42111.1"/>
    <property type="molecule type" value="Genomic_DNA"/>
</dbReference>
<reference evidence="12 13" key="1">
    <citation type="submission" date="2022-03" db="EMBL/GenBank/DDBJ databases">
        <title>Chryseobacterium sp. isolated from particulate matters in swine house.</title>
        <authorList>
            <person name="Won M."/>
            <person name="Kim S.-J."/>
            <person name="Kwon S.-W."/>
        </authorList>
    </citation>
    <scope>NUCLEOTIDE SEQUENCE [LARGE SCALE GENOMIC DNA]</scope>
    <source>
        <strain evidence="12 13">SC2-2</strain>
    </source>
</reference>
<evidence type="ECO:0000256" key="4">
    <source>
        <dbReference type="ARBA" id="ARBA00022692"/>
    </source>
</evidence>
<evidence type="ECO:0000256" key="5">
    <source>
        <dbReference type="ARBA" id="ARBA00022989"/>
    </source>
</evidence>
<evidence type="ECO:0000313" key="12">
    <source>
        <dbReference type="EMBL" id="UOE42111.1"/>
    </source>
</evidence>